<dbReference type="Proteomes" id="UP000224386">
    <property type="component" value="Unassembled WGS sequence"/>
</dbReference>
<organism evidence="1 2">
    <name type="scientific">Bacillus cereus</name>
    <dbReference type="NCBI Taxonomy" id="1396"/>
    <lineage>
        <taxon>Bacteria</taxon>
        <taxon>Bacillati</taxon>
        <taxon>Bacillota</taxon>
        <taxon>Bacilli</taxon>
        <taxon>Bacillales</taxon>
        <taxon>Bacillaceae</taxon>
        <taxon>Bacillus</taxon>
        <taxon>Bacillus cereus group</taxon>
    </lineage>
</organism>
<comment type="caution">
    <text evidence="1">The sequence shown here is derived from an EMBL/GenBank/DDBJ whole genome shotgun (WGS) entry which is preliminary data.</text>
</comment>
<evidence type="ECO:0000313" key="2">
    <source>
        <dbReference type="Proteomes" id="UP000224386"/>
    </source>
</evidence>
<reference evidence="1 2" key="1">
    <citation type="submission" date="2017-09" db="EMBL/GenBank/DDBJ databases">
        <title>Large-scale bioinformatics analysis of Bacillus genomes uncovers conserved roles of natural products in bacterial physiology.</title>
        <authorList>
            <consortium name="Agbiome Team Llc"/>
            <person name="Bleich R.M."/>
            <person name="Grubbs K.J."/>
            <person name="Santa Maria K.C."/>
            <person name="Allen S.E."/>
            <person name="Farag S."/>
            <person name="Shank E.A."/>
            <person name="Bowers A."/>
        </authorList>
    </citation>
    <scope>NUCLEOTIDE SEQUENCE [LARGE SCALE GENOMIC DNA]</scope>
    <source>
        <strain evidence="1 2">AFS070861</strain>
    </source>
</reference>
<evidence type="ECO:0000313" key="1">
    <source>
        <dbReference type="EMBL" id="PFQ47826.1"/>
    </source>
</evidence>
<dbReference type="RefSeq" id="WP_098612274.1">
    <property type="nucleotide sequence ID" value="NZ_NVAP01000019.1"/>
</dbReference>
<proteinExistence type="predicted"/>
<dbReference type="EMBL" id="NVAP01000019">
    <property type="protein sequence ID" value="PFQ47826.1"/>
    <property type="molecule type" value="Genomic_DNA"/>
</dbReference>
<dbReference type="AlphaFoldDB" id="A0A2B2LZ95"/>
<gene>
    <name evidence="1" type="ORF">COK05_08765</name>
</gene>
<name>A0A2B2LZ95_BACCE</name>
<protein>
    <submittedName>
        <fullName evidence="1">Uncharacterized protein</fullName>
    </submittedName>
</protein>
<sequence>MEVIYKKGSCKRGELFDVLVSKFVEGGWKILEDEGNHKNYRVVLHSKGSLGNTPMYMGLYPYAGSNVQGNDSYNIKTSRYCNGYFNLFKDWDFNQKTNVSTVSGEYRLNFINAQSSLSSSSNVTLNVEIPIEYYYYCDLDRVVFITIPDVIKCKQDNSGVDSLPTVHFFGIPEETYLQEKNVPSYSCVIHAGSSTSYSNSKYLIYNKPAALLDTAAYEMSFSYFDGWPGPADGGAGAGPMMLADYYLDDSQTGLRAKLGFIYSFVPNGKITKDDTIELDAEIGKQVYKPLFTSSSYNSSFPRTTLAIRIE</sequence>
<accession>A0A2B2LZ95</accession>